<comment type="similarity">
    <text evidence="8">Belongs to the WUS homeobox family.</text>
</comment>
<keyword evidence="6" id="KW-0804">Transcription</keyword>
<sequence>MASIPKAPLSSLNIGYGDRREVVGGGKPGGAAASGPSRWNPTKEQIEILEGMYKQGIRTPTAEQIQQITARLREYGHIEGKNVFYWFQNHKARQRQKERQENLAVLSRCLPHRPQSAAPSAAAFRPSPWPNVICGPCLMPPTELGFYPILQYPTVLLPCGSKRRQRPGLMESMAASRGFNGSSHWHDNLFESGRRIESGAAVGAAAYGTNRRTLDLFPLHPTGIEGGSMKEASDVPGCSSQVRQSV</sequence>
<evidence type="ECO:0000313" key="14">
    <source>
        <dbReference type="Proteomes" id="UP001345219"/>
    </source>
</evidence>
<dbReference type="SMART" id="SM00389">
    <property type="entry name" value="HOX"/>
    <property type="match status" value="1"/>
</dbReference>
<evidence type="ECO:0000313" key="13">
    <source>
        <dbReference type="EMBL" id="KAK4779768.1"/>
    </source>
</evidence>
<dbReference type="SUPFAM" id="SSF46689">
    <property type="entry name" value="Homeodomain-like"/>
    <property type="match status" value="1"/>
</dbReference>
<feature type="region of interest" description="Disordered" evidence="11">
    <location>
        <begin position="225"/>
        <end position="246"/>
    </location>
</feature>
<feature type="domain" description="Homeobox" evidence="12">
    <location>
        <begin position="32"/>
        <end position="97"/>
    </location>
</feature>
<dbReference type="GO" id="GO:0005634">
    <property type="term" value="C:nucleus"/>
    <property type="evidence" value="ECO:0007669"/>
    <property type="project" value="UniProtKB-SubCell"/>
</dbReference>
<evidence type="ECO:0000256" key="8">
    <source>
        <dbReference type="ARBA" id="ARBA00024040"/>
    </source>
</evidence>
<evidence type="ECO:0000256" key="10">
    <source>
        <dbReference type="RuleBase" id="RU000682"/>
    </source>
</evidence>
<keyword evidence="2" id="KW-0217">Developmental protein</keyword>
<keyword evidence="3" id="KW-0805">Transcription regulation</keyword>
<evidence type="ECO:0000256" key="6">
    <source>
        <dbReference type="ARBA" id="ARBA00023163"/>
    </source>
</evidence>
<evidence type="ECO:0000256" key="2">
    <source>
        <dbReference type="ARBA" id="ARBA00022473"/>
    </source>
</evidence>
<name>A0AAN7LBE7_9MYRT</name>
<comment type="subcellular location">
    <subcellularLocation>
        <location evidence="1 9 10">Nucleus</location>
    </subcellularLocation>
</comment>
<evidence type="ECO:0000256" key="3">
    <source>
        <dbReference type="ARBA" id="ARBA00023015"/>
    </source>
</evidence>
<accession>A0AAN7LBE7</accession>
<dbReference type="InterPro" id="IPR001356">
    <property type="entry name" value="HD"/>
</dbReference>
<proteinExistence type="inferred from homology"/>
<dbReference type="GO" id="GO:0099402">
    <property type="term" value="P:plant organ development"/>
    <property type="evidence" value="ECO:0007669"/>
    <property type="project" value="InterPro"/>
</dbReference>
<dbReference type="CDD" id="cd00086">
    <property type="entry name" value="homeodomain"/>
    <property type="match status" value="1"/>
</dbReference>
<evidence type="ECO:0000256" key="11">
    <source>
        <dbReference type="SAM" id="MobiDB-lite"/>
    </source>
</evidence>
<evidence type="ECO:0000256" key="9">
    <source>
        <dbReference type="PROSITE-ProRule" id="PRU00108"/>
    </source>
</evidence>
<dbReference type="InterPro" id="IPR009057">
    <property type="entry name" value="Homeodomain-like_sf"/>
</dbReference>
<protein>
    <recommendedName>
        <fullName evidence="12">Homeobox domain-containing protein</fullName>
    </recommendedName>
</protein>
<dbReference type="FunFam" id="1.10.10.60:FF:000146">
    <property type="entry name" value="WUSCHEL-related homeobox 4"/>
    <property type="match status" value="1"/>
</dbReference>
<gene>
    <name evidence="13" type="ORF">SAY87_015874</name>
</gene>
<keyword evidence="5 9" id="KW-0371">Homeobox</keyword>
<dbReference type="PANTHER" id="PTHR45940">
    <property type="entry name" value="WUSCHEL-RELATED HOMEOBOX 1-RELATED"/>
    <property type="match status" value="1"/>
</dbReference>
<dbReference type="PANTHER" id="PTHR45940:SF6">
    <property type="entry name" value="WUSCHEL-RELATED HOMEOBOX 2"/>
    <property type="match status" value="1"/>
</dbReference>
<dbReference type="AlphaFoldDB" id="A0AAN7LBE7"/>
<dbReference type="GO" id="GO:0003700">
    <property type="term" value="F:DNA-binding transcription factor activity"/>
    <property type="evidence" value="ECO:0007669"/>
    <property type="project" value="InterPro"/>
</dbReference>
<dbReference type="GO" id="GO:0003677">
    <property type="term" value="F:DNA binding"/>
    <property type="evidence" value="ECO:0007669"/>
    <property type="project" value="UniProtKB-UniRule"/>
</dbReference>
<keyword evidence="7 9" id="KW-0539">Nucleus</keyword>
<evidence type="ECO:0000256" key="7">
    <source>
        <dbReference type="ARBA" id="ARBA00023242"/>
    </source>
</evidence>
<evidence type="ECO:0000256" key="5">
    <source>
        <dbReference type="ARBA" id="ARBA00023155"/>
    </source>
</evidence>
<comment type="caution">
    <text evidence="13">The sequence shown here is derived from an EMBL/GenBank/DDBJ whole genome shotgun (WGS) entry which is preliminary data.</text>
</comment>
<evidence type="ECO:0000256" key="4">
    <source>
        <dbReference type="ARBA" id="ARBA00023125"/>
    </source>
</evidence>
<keyword evidence="14" id="KW-1185">Reference proteome</keyword>
<dbReference type="Pfam" id="PF00046">
    <property type="entry name" value="Homeodomain"/>
    <property type="match status" value="1"/>
</dbReference>
<keyword evidence="4 9" id="KW-0238">DNA-binding</keyword>
<evidence type="ECO:0000259" key="12">
    <source>
        <dbReference type="PROSITE" id="PS50071"/>
    </source>
</evidence>
<organism evidence="13 14">
    <name type="scientific">Trapa incisa</name>
    <dbReference type="NCBI Taxonomy" id="236973"/>
    <lineage>
        <taxon>Eukaryota</taxon>
        <taxon>Viridiplantae</taxon>
        <taxon>Streptophyta</taxon>
        <taxon>Embryophyta</taxon>
        <taxon>Tracheophyta</taxon>
        <taxon>Spermatophyta</taxon>
        <taxon>Magnoliopsida</taxon>
        <taxon>eudicotyledons</taxon>
        <taxon>Gunneridae</taxon>
        <taxon>Pentapetalae</taxon>
        <taxon>rosids</taxon>
        <taxon>malvids</taxon>
        <taxon>Myrtales</taxon>
        <taxon>Lythraceae</taxon>
        <taxon>Trapa</taxon>
    </lineage>
</organism>
<reference evidence="13 14" key="1">
    <citation type="journal article" date="2023" name="Hortic Res">
        <title>Pangenome of water caltrop reveals structural variations and asymmetric subgenome divergence after allopolyploidization.</title>
        <authorList>
            <person name="Zhang X."/>
            <person name="Chen Y."/>
            <person name="Wang L."/>
            <person name="Yuan Y."/>
            <person name="Fang M."/>
            <person name="Shi L."/>
            <person name="Lu R."/>
            <person name="Comes H.P."/>
            <person name="Ma Y."/>
            <person name="Chen Y."/>
            <person name="Huang G."/>
            <person name="Zhou Y."/>
            <person name="Zheng Z."/>
            <person name="Qiu Y."/>
        </authorList>
    </citation>
    <scope>NUCLEOTIDE SEQUENCE [LARGE SCALE GENOMIC DNA]</scope>
    <source>
        <tissue evidence="13">Roots</tissue>
    </source>
</reference>
<dbReference type="InterPro" id="IPR044555">
    <property type="entry name" value="WUSCHEL-like"/>
</dbReference>
<feature type="DNA-binding region" description="Homeobox" evidence="9">
    <location>
        <begin position="34"/>
        <end position="98"/>
    </location>
</feature>
<dbReference type="EMBL" id="JAXIOK010000001">
    <property type="protein sequence ID" value="KAK4779768.1"/>
    <property type="molecule type" value="Genomic_DNA"/>
</dbReference>
<dbReference type="Proteomes" id="UP001345219">
    <property type="component" value="Chromosome 13"/>
</dbReference>
<dbReference type="PROSITE" id="PS50071">
    <property type="entry name" value="HOMEOBOX_2"/>
    <property type="match status" value="1"/>
</dbReference>
<evidence type="ECO:0000256" key="1">
    <source>
        <dbReference type="ARBA" id="ARBA00004123"/>
    </source>
</evidence>
<dbReference type="Gene3D" id="1.10.10.60">
    <property type="entry name" value="Homeodomain-like"/>
    <property type="match status" value="1"/>
</dbReference>